<reference evidence="8 9" key="1">
    <citation type="submission" date="2016-10" db="EMBL/GenBank/DDBJ databases">
        <title>Paenibacillus species isolates.</title>
        <authorList>
            <person name="Beno S.M."/>
        </authorList>
    </citation>
    <scope>NUCLEOTIDE SEQUENCE [LARGE SCALE GENOMIC DNA]</scope>
    <source>
        <strain evidence="8 9">FSL H7-0604</strain>
    </source>
</reference>
<feature type="transmembrane region" description="Helical" evidence="6">
    <location>
        <begin position="252"/>
        <end position="270"/>
    </location>
</feature>
<feature type="transmembrane region" description="Helical" evidence="6">
    <location>
        <begin position="282"/>
        <end position="299"/>
    </location>
</feature>
<dbReference type="GO" id="GO:0022857">
    <property type="term" value="F:transmembrane transporter activity"/>
    <property type="evidence" value="ECO:0007669"/>
    <property type="project" value="InterPro"/>
</dbReference>
<keyword evidence="5 6" id="KW-0472">Membrane</keyword>
<dbReference type="RefSeq" id="WP_036676491.1">
    <property type="nucleotide sequence ID" value="NZ_MKQP01000089.1"/>
</dbReference>
<dbReference type="InterPro" id="IPR052714">
    <property type="entry name" value="MFS_Exporter"/>
</dbReference>
<evidence type="ECO:0000256" key="4">
    <source>
        <dbReference type="ARBA" id="ARBA00022989"/>
    </source>
</evidence>
<evidence type="ECO:0000256" key="2">
    <source>
        <dbReference type="ARBA" id="ARBA00022448"/>
    </source>
</evidence>
<keyword evidence="3 6" id="KW-0812">Transmembrane</keyword>
<gene>
    <name evidence="8" type="ORF">BJP51_08180</name>
</gene>
<comment type="caution">
    <text evidence="8">The sequence shown here is derived from an EMBL/GenBank/DDBJ whole genome shotgun (WGS) entry which is preliminary data.</text>
</comment>
<dbReference type="GO" id="GO:0005886">
    <property type="term" value="C:plasma membrane"/>
    <property type="evidence" value="ECO:0007669"/>
    <property type="project" value="UniProtKB-SubCell"/>
</dbReference>
<feature type="transmembrane region" description="Helical" evidence="6">
    <location>
        <begin position="12"/>
        <end position="30"/>
    </location>
</feature>
<dbReference type="PANTHER" id="PTHR23531:SF2">
    <property type="entry name" value="PERMEASE"/>
    <property type="match status" value="1"/>
</dbReference>
<feature type="transmembrane region" description="Helical" evidence="6">
    <location>
        <begin position="344"/>
        <end position="365"/>
    </location>
</feature>
<comment type="subcellular location">
    <subcellularLocation>
        <location evidence="1">Cell membrane</location>
        <topology evidence="1">Multi-pass membrane protein</topology>
    </subcellularLocation>
</comment>
<dbReference type="AlphaFoldDB" id="A0A1R0WT98"/>
<dbReference type="PANTHER" id="PTHR23531">
    <property type="entry name" value="QUINOLENE RESISTANCE PROTEIN NORA"/>
    <property type="match status" value="1"/>
</dbReference>
<evidence type="ECO:0000313" key="9">
    <source>
        <dbReference type="Proteomes" id="UP000187465"/>
    </source>
</evidence>
<feature type="transmembrane region" description="Helical" evidence="6">
    <location>
        <begin position="81"/>
        <end position="100"/>
    </location>
</feature>
<feature type="transmembrane region" description="Helical" evidence="6">
    <location>
        <begin position="305"/>
        <end position="324"/>
    </location>
</feature>
<keyword evidence="2" id="KW-0813">Transport</keyword>
<keyword evidence="4 6" id="KW-1133">Transmembrane helix</keyword>
<dbReference type="InterPro" id="IPR020846">
    <property type="entry name" value="MFS_dom"/>
</dbReference>
<dbReference type="CDD" id="cd17489">
    <property type="entry name" value="MFS_YfcJ_like"/>
    <property type="match status" value="1"/>
</dbReference>
<dbReference type="EMBL" id="MKQP01000089">
    <property type="protein sequence ID" value="OMD20705.1"/>
    <property type="molecule type" value="Genomic_DNA"/>
</dbReference>
<dbReference type="Pfam" id="PF07690">
    <property type="entry name" value="MFS_1"/>
    <property type="match status" value="1"/>
</dbReference>
<dbReference type="SUPFAM" id="SSF103473">
    <property type="entry name" value="MFS general substrate transporter"/>
    <property type="match status" value="1"/>
</dbReference>
<evidence type="ECO:0000313" key="8">
    <source>
        <dbReference type="EMBL" id="OMD20705.1"/>
    </source>
</evidence>
<feature type="transmembrane region" description="Helical" evidence="6">
    <location>
        <begin position="50"/>
        <end position="69"/>
    </location>
</feature>
<proteinExistence type="predicted"/>
<feature type="transmembrane region" description="Helical" evidence="6">
    <location>
        <begin position="140"/>
        <end position="162"/>
    </location>
</feature>
<organism evidence="8 9">
    <name type="scientific">Paenibacillus odorifer</name>
    <dbReference type="NCBI Taxonomy" id="189426"/>
    <lineage>
        <taxon>Bacteria</taxon>
        <taxon>Bacillati</taxon>
        <taxon>Bacillota</taxon>
        <taxon>Bacilli</taxon>
        <taxon>Bacillales</taxon>
        <taxon>Paenibacillaceae</taxon>
        <taxon>Paenibacillus</taxon>
    </lineage>
</organism>
<protein>
    <submittedName>
        <fullName evidence="8">MFS transporter</fullName>
    </submittedName>
</protein>
<feature type="domain" description="Major facilitator superfamily (MFS) profile" evidence="7">
    <location>
        <begin position="15"/>
        <end position="393"/>
    </location>
</feature>
<evidence type="ECO:0000256" key="3">
    <source>
        <dbReference type="ARBA" id="ARBA00022692"/>
    </source>
</evidence>
<name>A0A1R0WT98_9BACL</name>
<dbReference type="InterPro" id="IPR036259">
    <property type="entry name" value="MFS_trans_sf"/>
</dbReference>
<evidence type="ECO:0000256" key="1">
    <source>
        <dbReference type="ARBA" id="ARBA00004651"/>
    </source>
</evidence>
<sequence>MLEQQELRTKLWTKSFIALTISALFLFMNLQMLLSSFPSYVKSEFQAGDIMVSLVTSVFALTAIASRFMTAFLMRKVSRNVLLYIGLAIAAAITGLYVVADSIGSLLLMRVGYGIGFGIASTIIPTIVSQIIPSKRMGEGIGYFGLSTSLAMSIGPMIGLNVMKHSGFGTLSMIGMITLLLAFPVLLFSRSLPAQRKKQPAPNQSESTKPLKVPFNTQLVLPAILNVMLAITYGGLLSFIALFGESVHLEQVGLFFLFNAVTIIIIRPISGRLFDKRGPASVLIPAAVCVVASLTVLSYTTSMPMLIVSALLYGLGFGAIQPTLQAWMLRTSTPAQYGMANSMFYNSTDLGVASGAIILGAISAATDYGIMYRYSAGFMVLFLIVYVGIQINKARVNPSTLSQ</sequence>
<evidence type="ECO:0000256" key="6">
    <source>
        <dbReference type="SAM" id="Phobius"/>
    </source>
</evidence>
<evidence type="ECO:0000256" key="5">
    <source>
        <dbReference type="ARBA" id="ARBA00023136"/>
    </source>
</evidence>
<feature type="transmembrane region" description="Helical" evidence="6">
    <location>
        <begin position="371"/>
        <end position="389"/>
    </location>
</feature>
<feature type="transmembrane region" description="Helical" evidence="6">
    <location>
        <begin position="168"/>
        <end position="188"/>
    </location>
</feature>
<dbReference type="PROSITE" id="PS50850">
    <property type="entry name" value="MFS"/>
    <property type="match status" value="1"/>
</dbReference>
<dbReference type="Gene3D" id="1.20.1250.20">
    <property type="entry name" value="MFS general substrate transporter like domains"/>
    <property type="match status" value="1"/>
</dbReference>
<dbReference type="Proteomes" id="UP000187465">
    <property type="component" value="Unassembled WGS sequence"/>
</dbReference>
<feature type="transmembrane region" description="Helical" evidence="6">
    <location>
        <begin position="219"/>
        <end position="240"/>
    </location>
</feature>
<dbReference type="InterPro" id="IPR011701">
    <property type="entry name" value="MFS"/>
</dbReference>
<accession>A0A1R0WT98</accession>
<feature type="transmembrane region" description="Helical" evidence="6">
    <location>
        <begin position="106"/>
        <end position="128"/>
    </location>
</feature>
<evidence type="ECO:0000259" key="7">
    <source>
        <dbReference type="PROSITE" id="PS50850"/>
    </source>
</evidence>